<reference evidence="6" key="1">
    <citation type="journal article" date="2014" name="Proc. Natl. Acad. Sci. U.S.A.">
        <title>Extensive sampling of basidiomycete genomes demonstrates inadequacy of the white-rot/brown-rot paradigm for wood decay fungi.</title>
        <authorList>
            <person name="Riley R."/>
            <person name="Salamov A.A."/>
            <person name="Brown D.W."/>
            <person name="Nagy L.G."/>
            <person name="Floudas D."/>
            <person name="Held B.W."/>
            <person name="Levasseur A."/>
            <person name="Lombard V."/>
            <person name="Morin E."/>
            <person name="Otillar R."/>
            <person name="Lindquist E.A."/>
            <person name="Sun H."/>
            <person name="LaButti K.M."/>
            <person name="Schmutz J."/>
            <person name="Jabbour D."/>
            <person name="Luo H."/>
            <person name="Baker S.E."/>
            <person name="Pisabarro A.G."/>
            <person name="Walton J.D."/>
            <person name="Blanchette R.A."/>
            <person name="Henrissat B."/>
            <person name="Martin F."/>
            <person name="Cullen D."/>
            <person name="Hibbett D.S."/>
            <person name="Grigoriev I.V."/>
        </authorList>
    </citation>
    <scope>NUCLEOTIDE SEQUENCE [LARGE SCALE GENOMIC DNA]</scope>
    <source>
        <strain evidence="6">FD-172 SS1</strain>
    </source>
</reference>
<dbReference type="InterPro" id="IPR051164">
    <property type="entry name" value="NmrA-like_oxidored"/>
</dbReference>
<proteinExistence type="inferred from homology"/>
<evidence type="ECO:0000256" key="1">
    <source>
        <dbReference type="ARBA" id="ARBA00006328"/>
    </source>
</evidence>
<dbReference type="InterPro" id="IPR036291">
    <property type="entry name" value="NAD(P)-bd_dom_sf"/>
</dbReference>
<dbReference type="PANTHER" id="PTHR42748">
    <property type="entry name" value="NITROGEN METABOLITE REPRESSION PROTEIN NMRA FAMILY MEMBER"/>
    <property type="match status" value="1"/>
</dbReference>
<dbReference type="Gene3D" id="3.40.50.720">
    <property type="entry name" value="NAD(P)-binding Rossmann-like Domain"/>
    <property type="match status" value="1"/>
</dbReference>
<dbReference type="PANTHER" id="PTHR42748:SF14">
    <property type="entry name" value="SNOAL-LIKE DOMAIN-CONTAINING PROTEIN"/>
    <property type="match status" value="1"/>
</dbReference>
<dbReference type="AlphaFoldDB" id="A0A067NCV8"/>
<feature type="compositionally biased region" description="Basic and acidic residues" evidence="3">
    <location>
        <begin position="343"/>
        <end position="360"/>
    </location>
</feature>
<dbReference type="HOGENOM" id="CLU_007383_8_0_1"/>
<protein>
    <recommendedName>
        <fullName evidence="4">NmrA-like domain-containing protein</fullName>
    </recommendedName>
</protein>
<dbReference type="GO" id="GO:0005634">
    <property type="term" value="C:nucleus"/>
    <property type="evidence" value="ECO:0007669"/>
    <property type="project" value="TreeGrafter"/>
</dbReference>
<name>A0A067NCV8_BOTB1</name>
<sequence length="360" mass="39918">MSASTSPTSNKKIILVFSGTGAQGLAVIKALVAPSKDGTPSPWAVRLLTRNPSHERVKALLQNNPDIEVFKGSFLNFDEVLAALDGVYGAFVNTDGFTVGEEAETFAGLRIFELAKQVKTVKHYVWSNLDYSLKKGNYDPQYKVGHYDGKGRIAEWMTAQPSEETGMTWSVLTTGPYMDMLNVLFAPVNKRADGTVVFAAPIGNGHVPMIALSDLGWWARYIFDNRAKTSGKDLEVASEIVSWPHLVETFTRVTGQPAAYVPLTLDAYWDTFTNPDIPVANALSGGTTFRENFSGFWAMWRDDIVKRDMEWIKSVHPGTVSLEQWIRETRYVGARPTSSLLKNVEDGHGPSRNREKLAHL</sequence>
<accession>A0A067NCV8</accession>
<dbReference type="CDD" id="cd05251">
    <property type="entry name" value="NmrA_like_SDR_a"/>
    <property type="match status" value="1"/>
</dbReference>
<dbReference type="SUPFAM" id="SSF51735">
    <property type="entry name" value="NAD(P)-binding Rossmann-fold domains"/>
    <property type="match status" value="1"/>
</dbReference>
<gene>
    <name evidence="5" type="ORF">BOTBODRAFT_26361</name>
</gene>
<feature type="domain" description="NmrA-like" evidence="4">
    <location>
        <begin position="11"/>
        <end position="283"/>
    </location>
</feature>
<keyword evidence="6" id="KW-1185">Reference proteome</keyword>
<organism evidence="5 6">
    <name type="scientific">Botryobasidium botryosum (strain FD-172 SS1)</name>
    <dbReference type="NCBI Taxonomy" id="930990"/>
    <lineage>
        <taxon>Eukaryota</taxon>
        <taxon>Fungi</taxon>
        <taxon>Dikarya</taxon>
        <taxon>Basidiomycota</taxon>
        <taxon>Agaricomycotina</taxon>
        <taxon>Agaricomycetes</taxon>
        <taxon>Cantharellales</taxon>
        <taxon>Botryobasidiaceae</taxon>
        <taxon>Botryobasidium</taxon>
    </lineage>
</organism>
<comment type="similarity">
    <text evidence="1">Belongs to the NmrA-type oxidoreductase family.</text>
</comment>
<evidence type="ECO:0000313" key="6">
    <source>
        <dbReference type="Proteomes" id="UP000027195"/>
    </source>
</evidence>
<evidence type="ECO:0000259" key="4">
    <source>
        <dbReference type="Pfam" id="PF05368"/>
    </source>
</evidence>
<evidence type="ECO:0000256" key="2">
    <source>
        <dbReference type="ARBA" id="ARBA00022857"/>
    </source>
</evidence>
<dbReference type="InterPro" id="IPR008030">
    <property type="entry name" value="NmrA-like"/>
</dbReference>
<dbReference type="OrthoDB" id="300709at2759"/>
<dbReference type="Gene3D" id="3.90.25.10">
    <property type="entry name" value="UDP-galactose 4-epimerase, domain 1"/>
    <property type="match status" value="1"/>
</dbReference>
<feature type="region of interest" description="Disordered" evidence="3">
    <location>
        <begin position="341"/>
        <end position="360"/>
    </location>
</feature>
<dbReference type="EMBL" id="KL198016">
    <property type="protein sequence ID" value="KDQ21957.1"/>
    <property type="molecule type" value="Genomic_DNA"/>
</dbReference>
<dbReference type="STRING" id="930990.A0A067NCV8"/>
<dbReference type="InParanoid" id="A0A067NCV8"/>
<dbReference type="Pfam" id="PF05368">
    <property type="entry name" value="NmrA"/>
    <property type="match status" value="1"/>
</dbReference>
<evidence type="ECO:0000313" key="5">
    <source>
        <dbReference type="EMBL" id="KDQ21957.1"/>
    </source>
</evidence>
<evidence type="ECO:0000256" key="3">
    <source>
        <dbReference type="SAM" id="MobiDB-lite"/>
    </source>
</evidence>
<dbReference type="Proteomes" id="UP000027195">
    <property type="component" value="Unassembled WGS sequence"/>
</dbReference>
<keyword evidence="2" id="KW-0521">NADP</keyword>